<dbReference type="Gene3D" id="3.40.50.2000">
    <property type="entry name" value="Glycogen Phosphorylase B"/>
    <property type="match status" value="2"/>
</dbReference>
<proteinExistence type="predicted"/>
<dbReference type="InterPro" id="IPR004276">
    <property type="entry name" value="GlycoTrans_28_N"/>
</dbReference>
<dbReference type="Proteomes" id="UP001642501">
    <property type="component" value="Unassembled WGS sequence"/>
</dbReference>
<name>A0ABP0D6F9_9PEZI</name>
<gene>
    <name evidence="5" type="ORF">SEPCBS57363_000561</name>
</gene>
<evidence type="ECO:0008006" key="7">
    <source>
        <dbReference type="Google" id="ProtNLM"/>
    </source>
</evidence>
<feature type="compositionally biased region" description="Basic and acidic residues" evidence="2">
    <location>
        <begin position="1393"/>
        <end position="1405"/>
    </location>
</feature>
<evidence type="ECO:0000256" key="2">
    <source>
        <dbReference type="SAM" id="MobiDB-lite"/>
    </source>
</evidence>
<feature type="domain" description="Erythromycin biosynthesis protein CIII-like C-terminal" evidence="4">
    <location>
        <begin position="796"/>
        <end position="892"/>
    </location>
</feature>
<keyword evidence="1" id="KW-0808">Transferase</keyword>
<feature type="compositionally biased region" description="Basic and acidic residues" evidence="2">
    <location>
        <begin position="1414"/>
        <end position="1432"/>
    </location>
</feature>
<dbReference type="InterPro" id="IPR050426">
    <property type="entry name" value="Glycosyltransferase_28"/>
</dbReference>
<feature type="compositionally biased region" description="Low complexity" evidence="2">
    <location>
        <begin position="60"/>
        <end position="71"/>
    </location>
</feature>
<feature type="compositionally biased region" description="Acidic residues" evidence="2">
    <location>
        <begin position="429"/>
        <end position="438"/>
    </location>
</feature>
<feature type="compositionally biased region" description="Polar residues" evidence="2">
    <location>
        <begin position="46"/>
        <end position="59"/>
    </location>
</feature>
<feature type="compositionally biased region" description="Gly residues" evidence="2">
    <location>
        <begin position="1253"/>
        <end position="1270"/>
    </location>
</feature>
<feature type="compositionally biased region" description="Basic residues" evidence="2">
    <location>
        <begin position="1010"/>
        <end position="1033"/>
    </location>
</feature>
<reference evidence="5 6" key="1">
    <citation type="submission" date="2024-01" db="EMBL/GenBank/DDBJ databases">
        <authorList>
            <person name="Allen C."/>
            <person name="Tagirdzhanova G."/>
        </authorList>
    </citation>
    <scope>NUCLEOTIDE SEQUENCE [LARGE SCALE GENOMIC DNA]</scope>
    <source>
        <strain evidence="5 6">CBS 573.63</strain>
    </source>
</reference>
<sequence length="1448" mass="157995">MAENEEREPASSQAAEPEAARVQTQQTQRVRQSQQEQAQNQIQNTPRANSSISNMSPNLSTATSQASTASTADRHSHPHHNHHQHQHHSTLRRGQERFLGIKPDDSEIHYKDINREGLDATVALDKEGRLAYPSLVPPAIESPRGPNDDDTDDFFKSASASNLAPISPSKSVQQPERTSSEGRPRATSRPPNFTHSASAGPGSLNHADLLVTAPAAEPSVPNTSSAIEKTKNNEAASAVKGVTNLRPSQNRSSTTPMPMLAERRHSSISLIQELRRTSELHWDLPGITDDSDQDRDEDRSRSAQYADEVAPNPESSTAGSRGRRLSERQQNASGVADSSPSSKAVAGQSGETKASAKASFFKRSKKPKVFDHHSSLPFLSSQSYKRDGRLSISVKDTSHTGLLAKAVGAAVRRIAPTDGVDDEIRSSTDDYEGGEADADAYAPGTRKEELSVSAAEFGRVSRTLAQKEKPRLNIVIMVIGSRGDIQPFLKIGRVLKEKFGHRVRVATHPAFRKFIEEDAGLEFFSAGGDPAELMAFMVKNPGMIPSLSSMRSGDIGRRRDAMAEMFDGFWRACVNATDDPNDIQNLSLLGDKEPFIADAIIANPPSYVHVHCAEALGIPLHIMFTFPYTPTQAFPHPLANVKKSNVDPGYTNFISYPLIDMMVWQGLGDLVNNFRVNTLDLEPISLLWAPSAIYRMHVPFTYLWSPGLIPKPSDWGPEIDVGGFVFLELASSFKPPASLEKFLAESEEPPIYIGFGSIVVDDADKFTEMIFEAVRKSGVRALVSKGWGGFGGKGDSLPDNIYMLENTPHDWLFPKVRAVVIHGGAGTTAIALKCGLPIMVVPFFGDQYFWGSMIEKSKVGPKPVPYKHLTAERLADGIKYLLCDEARTAAQAIAKSIEKEGDGAENACRSFMRTLELEGHGSMRCSIFPEYVAVWQRKGSNIKLSALAAEALVQKGYMTYKDLRLLRQTEWNDFEGPGEPITAMFGSLTRSFRDVVRGPFTATKDIIRGGKNRRKERKEKKAQKKALAAKKKISSSSESGGPQDMPDENTLEGSDESSITLRDSGKAENGSFEVVFAAVGKSIGRSARALAMAPLDLYFSLCQGFHNAPRLYGDDTVRRTPHVTGVKSGMKAAGCEFVLGIYDGVTGIVRLPIRCARNGGGVHGFIRGAGMGLMGFVLKDISAIIGPLGYALKGIANQAKRSKQPARYLRRARMMQAQRGARALCPQSWNILCEKAIAGWEAMHDLYKVVQQGGQGGSSAPGGSNLGAGGSDESTMVAPKRTRTLRRGSIDSVFEHHFHHGISSSARQDLGDLDAALESADLAAIALAALRHGESLNSVVRGRHSYPRVRRQHPCHQCGTSERDLNMACRKQLAQRQLFKNGDDESEDATDDDYGRGLNDKEKQAQRMSLTNRPVEREFEKLKKLEELETSRKVVGQPTGENAAAVVA</sequence>
<feature type="domain" description="Glycosyltransferase family 28 N-terminal" evidence="3">
    <location>
        <begin position="474"/>
        <end position="635"/>
    </location>
</feature>
<dbReference type="SUPFAM" id="SSF53756">
    <property type="entry name" value="UDP-Glycosyltransferase/glycogen phosphorylase"/>
    <property type="match status" value="1"/>
</dbReference>
<feature type="region of interest" description="Disordered" evidence="2">
    <location>
        <begin position="420"/>
        <end position="445"/>
    </location>
</feature>
<feature type="compositionally biased region" description="Basic and acidic residues" evidence="2">
    <location>
        <begin position="102"/>
        <end position="114"/>
    </location>
</feature>
<feature type="region of interest" description="Disordered" evidence="2">
    <location>
        <begin position="1380"/>
        <end position="1448"/>
    </location>
</feature>
<feature type="compositionally biased region" description="Basic and acidic residues" evidence="2">
    <location>
        <begin position="273"/>
        <end position="282"/>
    </location>
</feature>
<evidence type="ECO:0000259" key="3">
    <source>
        <dbReference type="Pfam" id="PF03033"/>
    </source>
</evidence>
<dbReference type="Pfam" id="PF06722">
    <property type="entry name" value="EryCIII-like_C"/>
    <property type="match status" value="1"/>
</dbReference>
<dbReference type="PANTHER" id="PTHR48050">
    <property type="entry name" value="STEROL 3-BETA-GLUCOSYLTRANSFERASE"/>
    <property type="match status" value="1"/>
</dbReference>
<dbReference type="InterPro" id="IPR010610">
    <property type="entry name" value="EryCIII-like_C"/>
</dbReference>
<feature type="region of interest" description="Disordered" evidence="2">
    <location>
        <begin position="131"/>
        <end position="359"/>
    </location>
</feature>
<feature type="region of interest" description="Disordered" evidence="2">
    <location>
        <begin position="1"/>
        <end position="114"/>
    </location>
</feature>
<evidence type="ECO:0000313" key="5">
    <source>
        <dbReference type="EMBL" id="CAK7263444.1"/>
    </source>
</evidence>
<evidence type="ECO:0000256" key="1">
    <source>
        <dbReference type="ARBA" id="ARBA00022679"/>
    </source>
</evidence>
<dbReference type="Pfam" id="PF03033">
    <property type="entry name" value="Glyco_transf_28"/>
    <property type="match status" value="1"/>
</dbReference>
<feature type="region of interest" description="Disordered" evidence="2">
    <location>
        <begin position="1253"/>
        <end position="1278"/>
    </location>
</feature>
<accession>A0ABP0D6F9</accession>
<feature type="region of interest" description="Disordered" evidence="2">
    <location>
        <begin position="1006"/>
        <end position="1065"/>
    </location>
</feature>
<comment type="caution">
    <text evidence="5">The sequence shown here is derived from an EMBL/GenBank/DDBJ whole genome shotgun (WGS) entry which is preliminary data.</text>
</comment>
<organism evidence="5 6">
    <name type="scientific">Sporothrix epigloea</name>
    <dbReference type="NCBI Taxonomy" id="1892477"/>
    <lineage>
        <taxon>Eukaryota</taxon>
        <taxon>Fungi</taxon>
        <taxon>Dikarya</taxon>
        <taxon>Ascomycota</taxon>
        <taxon>Pezizomycotina</taxon>
        <taxon>Sordariomycetes</taxon>
        <taxon>Sordariomycetidae</taxon>
        <taxon>Ophiostomatales</taxon>
        <taxon>Ophiostomataceae</taxon>
        <taxon>Sporothrix</taxon>
    </lineage>
</organism>
<dbReference type="PANTHER" id="PTHR48050:SF5">
    <property type="entry name" value="UDP-GLUCOSE,STEROL TRANSFERASE"/>
    <property type="match status" value="1"/>
</dbReference>
<protein>
    <recommendedName>
        <fullName evidence="7">Glycosyltransferase family 28 N-terminal domain-containing protein</fullName>
    </recommendedName>
</protein>
<evidence type="ECO:0000259" key="4">
    <source>
        <dbReference type="Pfam" id="PF06722"/>
    </source>
</evidence>
<feature type="compositionally biased region" description="Polar residues" evidence="2">
    <location>
        <begin position="158"/>
        <end position="177"/>
    </location>
</feature>
<dbReference type="EMBL" id="CAWUOM010000005">
    <property type="protein sequence ID" value="CAK7263444.1"/>
    <property type="molecule type" value="Genomic_DNA"/>
</dbReference>
<feature type="compositionally biased region" description="Acidic residues" evidence="2">
    <location>
        <begin position="1045"/>
        <end position="1055"/>
    </location>
</feature>
<keyword evidence="6" id="KW-1185">Reference proteome</keyword>
<feature type="compositionally biased region" description="Basic residues" evidence="2">
    <location>
        <begin position="76"/>
        <end position="91"/>
    </location>
</feature>
<feature type="compositionally biased region" description="Polar residues" evidence="2">
    <location>
        <begin position="328"/>
        <end position="342"/>
    </location>
</feature>
<feature type="compositionally biased region" description="Polar residues" evidence="2">
    <location>
        <begin position="245"/>
        <end position="256"/>
    </location>
</feature>
<feature type="compositionally biased region" description="Low complexity" evidence="2">
    <location>
        <begin position="10"/>
        <end position="45"/>
    </location>
</feature>
<dbReference type="InterPro" id="IPR002213">
    <property type="entry name" value="UDP_glucos_trans"/>
</dbReference>
<evidence type="ECO:0000313" key="6">
    <source>
        <dbReference type="Proteomes" id="UP001642501"/>
    </source>
</evidence>
<dbReference type="CDD" id="cd03784">
    <property type="entry name" value="GT1_Gtf-like"/>
    <property type="match status" value="1"/>
</dbReference>